<dbReference type="Proteomes" id="UP001223336">
    <property type="component" value="Unassembled WGS sequence"/>
</dbReference>
<evidence type="ECO:0000313" key="3">
    <source>
        <dbReference type="Proteomes" id="UP001223336"/>
    </source>
</evidence>
<name>A0AA51QVZ0_9GAMM</name>
<dbReference type="RefSeq" id="WP_308133801.1">
    <property type="nucleotide sequence ID" value="NZ_CP133197.1"/>
</dbReference>
<reference evidence="2 3" key="1">
    <citation type="submission" date="2023-08" db="EMBL/GenBank/DDBJ databases">
        <title>New molecular markers tilS and rpoB for phylogenetic and monitoring studies of the genus Thiothrix biodiversity.</title>
        <authorList>
            <person name="Ravin N.V."/>
            <person name="Smolyakov D."/>
            <person name="Markov N.D."/>
            <person name="Beletsky A.V."/>
            <person name="Mardanov A.V."/>
            <person name="Rudenko T.S."/>
            <person name="Grabovich M.Y."/>
        </authorList>
    </citation>
    <scope>NUCLEOTIDE SEQUENCE</scope>
    <source>
        <strain evidence="2">DNT52</strain>
        <strain evidence="1 3">H33</strain>
    </source>
</reference>
<evidence type="ECO:0000313" key="2">
    <source>
        <dbReference type="EMBL" id="WML85448.1"/>
    </source>
</evidence>
<dbReference type="EMBL" id="JAVFKN010000003">
    <property type="protein sequence ID" value="MDQ5767641.1"/>
    <property type="molecule type" value="Genomic_DNA"/>
</dbReference>
<dbReference type="AlphaFoldDB" id="A0AA51QVZ0"/>
<dbReference type="EMBL" id="CP133217">
    <property type="protein sequence ID" value="WML85448.1"/>
    <property type="molecule type" value="Genomic_DNA"/>
</dbReference>
<protein>
    <submittedName>
        <fullName evidence="2">DUF1127 domain-containing protein</fullName>
    </submittedName>
</protein>
<gene>
    <name evidence="1" type="ORF">RCC75_03835</name>
    <name evidence="2" type="ORF">RCG00_14210</name>
</gene>
<sequence>MFSILKIVSDLLNVLRKEIIIRKATNALSKFSDRDLEDMGLSRHNLHAAVRYGRRQSI</sequence>
<proteinExistence type="predicted"/>
<dbReference type="Proteomes" id="UP001229862">
    <property type="component" value="Chromosome"/>
</dbReference>
<keyword evidence="3" id="KW-1185">Reference proteome</keyword>
<accession>A0AA51QVZ0</accession>
<organism evidence="2">
    <name type="scientific">Thiothrix subterranea</name>
    <dbReference type="NCBI Taxonomy" id="2735563"/>
    <lineage>
        <taxon>Bacteria</taxon>
        <taxon>Pseudomonadati</taxon>
        <taxon>Pseudomonadota</taxon>
        <taxon>Gammaproteobacteria</taxon>
        <taxon>Thiotrichales</taxon>
        <taxon>Thiotrichaceae</taxon>
        <taxon>Thiothrix</taxon>
    </lineage>
</organism>
<evidence type="ECO:0000313" key="1">
    <source>
        <dbReference type="EMBL" id="MDQ5767641.1"/>
    </source>
</evidence>